<keyword evidence="2" id="KW-1185">Reference proteome</keyword>
<dbReference type="EMBL" id="BTRK01000001">
    <property type="protein sequence ID" value="GMR30371.1"/>
    <property type="molecule type" value="Genomic_DNA"/>
</dbReference>
<gene>
    <name evidence="1" type="ORF">PMAYCL1PPCAC_00566</name>
</gene>
<sequence>MFAADVPLTVVHHIFQISEVSPDYLHVNTLLAKMAGVTRVQKMFEQTTERVKSQRLKWSSMSLYDPELRPTRGFIESLNVGFKNTYDPNVPKALAVRRLVVSPVTQTNGLAGNTLMTLLAAEIGNAKTRCFD</sequence>
<reference evidence="2" key="1">
    <citation type="submission" date="2022-10" db="EMBL/GenBank/DDBJ databases">
        <title>Genome assembly of Pristionchus species.</title>
        <authorList>
            <person name="Yoshida K."/>
            <person name="Sommer R.J."/>
        </authorList>
    </citation>
    <scope>NUCLEOTIDE SEQUENCE [LARGE SCALE GENOMIC DNA]</scope>
    <source>
        <strain evidence="2">RS5460</strain>
    </source>
</reference>
<evidence type="ECO:0000313" key="2">
    <source>
        <dbReference type="Proteomes" id="UP001328107"/>
    </source>
</evidence>
<evidence type="ECO:0000313" key="1">
    <source>
        <dbReference type="EMBL" id="GMR30371.1"/>
    </source>
</evidence>
<proteinExistence type="predicted"/>
<name>A0AAN4Z0P4_9BILA</name>
<comment type="caution">
    <text evidence="1">The sequence shown here is derived from an EMBL/GenBank/DDBJ whole genome shotgun (WGS) entry which is preliminary data.</text>
</comment>
<dbReference type="AlphaFoldDB" id="A0AAN4Z0P4"/>
<protein>
    <submittedName>
        <fullName evidence="1">Uncharacterized protein</fullName>
    </submittedName>
</protein>
<accession>A0AAN4Z0P4</accession>
<dbReference type="Proteomes" id="UP001328107">
    <property type="component" value="Unassembled WGS sequence"/>
</dbReference>
<organism evidence="1 2">
    <name type="scientific">Pristionchus mayeri</name>
    <dbReference type="NCBI Taxonomy" id="1317129"/>
    <lineage>
        <taxon>Eukaryota</taxon>
        <taxon>Metazoa</taxon>
        <taxon>Ecdysozoa</taxon>
        <taxon>Nematoda</taxon>
        <taxon>Chromadorea</taxon>
        <taxon>Rhabditida</taxon>
        <taxon>Rhabditina</taxon>
        <taxon>Diplogasteromorpha</taxon>
        <taxon>Diplogasteroidea</taxon>
        <taxon>Neodiplogasteridae</taxon>
        <taxon>Pristionchus</taxon>
    </lineage>
</organism>
<feature type="non-terminal residue" evidence="1">
    <location>
        <position position="132"/>
    </location>
</feature>